<reference evidence="7 8" key="1">
    <citation type="submission" date="2005-10" db="EMBL/GenBank/DDBJ databases">
        <title>Complete sequence of Geobacter metallireducens GS-15.</title>
        <authorList>
            <consortium name="US DOE Joint Genome Institute"/>
            <person name="Copeland A."/>
            <person name="Lucas S."/>
            <person name="Lapidus A."/>
            <person name="Barry K."/>
            <person name="Detter J.C."/>
            <person name="Glavina T."/>
            <person name="Hammon N."/>
            <person name="Israni S."/>
            <person name="Pitluck S."/>
            <person name="Di Bartolo G."/>
            <person name="Chain P."/>
            <person name="Schmutz J."/>
            <person name="Larimer F."/>
            <person name="Land M."/>
            <person name="Kyrpides N."/>
            <person name="Ivanova N."/>
            <person name="Richardson P."/>
        </authorList>
    </citation>
    <scope>NUCLEOTIDE SEQUENCE [LARGE SCALE GENOMIC DNA]</scope>
    <source>
        <strain evidence="8">ATCC 53774 / DSM 7210 / GS-15</strain>
    </source>
</reference>
<feature type="domain" description="PAS" evidence="3">
    <location>
        <begin position="259"/>
        <end position="304"/>
    </location>
</feature>
<dbReference type="KEGG" id="gme:Gmet_2629"/>
<dbReference type="FunFam" id="3.30.70.270:FF:000001">
    <property type="entry name" value="Diguanylate cyclase domain protein"/>
    <property type="match status" value="1"/>
</dbReference>
<dbReference type="SMART" id="SM00052">
    <property type="entry name" value="EAL"/>
    <property type="match status" value="1"/>
</dbReference>
<dbReference type="CDD" id="cd01948">
    <property type="entry name" value="EAL"/>
    <property type="match status" value="1"/>
</dbReference>
<dbReference type="HOGENOM" id="CLU_000445_70_50_7"/>
<dbReference type="SMART" id="SM00267">
    <property type="entry name" value="GGDEF"/>
    <property type="match status" value="1"/>
</dbReference>
<feature type="transmembrane region" description="Helical" evidence="2">
    <location>
        <begin position="99"/>
        <end position="118"/>
    </location>
</feature>
<dbReference type="PROSITE" id="PS50113">
    <property type="entry name" value="PAC"/>
    <property type="match status" value="1"/>
</dbReference>
<keyword evidence="2" id="KW-0812">Transmembrane</keyword>
<reference evidence="7 8" key="2">
    <citation type="journal article" date="2009" name="BMC Microbiol.">
        <title>The genome sequence of Geobacter metallireducens: features of metabolism, physiology and regulation common and dissimilar to Geobacter sulfurreducens.</title>
        <authorList>
            <person name="Aklujkar M."/>
            <person name="Krushkal J."/>
            <person name="DiBartolo G."/>
            <person name="Lapidus A."/>
            <person name="Land M.L."/>
            <person name="Lovley D.R."/>
        </authorList>
    </citation>
    <scope>NUCLEOTIDE SEQUENCE [LARGE SCALE GENOMIC DNA]</scope>
    <source>
        <strain evidence="8">ATCC 53774 / DSM 7210 / GS-15</strain>
    </source>
</reference>
<dbReference type="NCBIfam" id="TIGR00254">
    <property type="entry name" value="GGDEF"/>
    <property type="match status" value="1"/>
</dbReference>
<dbReference type="PROSITE" id="PS50887">
    <property type="entry name" value="GGDEF"/>
    <property type="match status" value="1"/>
</dbReference>
<dbReference type="PANTHER" id="PTHR44757">
    <property type="entry name" value="DIGUANYLATE CYCLASE DGCP"/>
    <property type="match status" value="1"/>
</dbReference>
<protein>
    <submittedName>
        <fullName evidence="7">Sensor diguanylate cyclase/phosphodiesterase</fullName>
    </submittedName>
</protein>
<dbReference type="Proteomes" id="UP000007073">
    <property type="component" value="Chromosome"/>
</dbReference>
<dbReference type="STRING" id="269799.Gmet_2629"/>
<proteinExistence type="predicted"/>
<sequence length="821" mass="92585">MQEALLGILDFVARFTGGHGGIDDEVAVYFVLAGAMWLNLLFFALWRRRNEANSREALLVLGFSAGLARELFMLAMAIGQKALMVDPRHLHAFFPPVEHVLSGVATVIVAAAFMRYLTGDFFLARNYLGIGITLTLSCYIATFSWWADYITTNPASKFGQTWCDVLFHTIAALLLVFPTWHLFRHRTGWLRNIICFALVCFFLTETLKLVDIAYGERYEYIFTPIRRSFNLIGIYVLGYVYIREQESRRRRATAKVVESEKRYRTLVENVNMGISLIDGNNRIVMNNGYLEKMFRKNAEKLTGRFCYQEFENRDECCDNCLGVEAMTTGRAVSREVERILDDGEPSGLRLSAFPVFNEQGKATKFIKVVEDITDRKRAEEKIRRLAYYDSLTGLPNRPLMMDRLSQAIRHARRHGEVVALLFLDLDRFKDVNDSQGHRVGDRLLQEVAARLSGCTRESDTLARLGGDEFVIIAPGVRAATDASLLADKILAALAEPFTLDRQTLHIATSIGIVLFPSDGGNGEMLLQRADMAMYAAKDRGGNSYRFFSAEMNTRAVERHELEEDMRQALTNGEFFLMYQPQVNTGTWKVVGVEALVRWNHPRKGVILPSRFIPVAEETGFISKLGRWVLEEACRQGAQWQHDGLPPLQMGVNLCARQFTHEEIVGTVSDVLQKTGLPSELLEIELTETMLMDSETAVSTLGQLKALGVRLAIDDFGTGYSSFNYLKHFPLDRIKIDQSFIRDIGQSRGNGAIIEAIVAVARSLGPEVLAEGVETEEQLRYLMSITCADIQGFYFSRPLLPDDVSRLIRESLPGFGTHHFTN</sequence>
<evidence type="ECO:0000259" key="5">
    <source>
        <dbReference type="PROSITE" id="PS50883"/>
    </source>
</evidence>
<evidence type="ECO:0000313" key="7">
    <source>
        <dbReference type="EMBL" id="ABB32848.1"/>
    </source>
</evidence>
<dbReference type="RefSeq" id="WP_004511832.1">
    <property type="nucleotide sequence ID" value="NC_007517.1"/>
</dbReference>
<dbReference type="FunFam" id="3.20.20.450:FF:000001">
    <property type="entry name" value="Cyclic di-GMP phosphodiesterase yahA"/>
    <property type="match status" value="1"/>
</dbReference>
<dbReference type="NCBIfam" id="TIGR00229">
    <property type="entry name" value="sensory_box"/>
    <property type="match status" value="1"/>
</dbReference>
<dbReference type="Gene3D" id="3.30.70.270">
    <property type="match status" value="1"/>
</dbReference>
<feature type="transmembrane region" description="Helical" evidence="2">
    <location>
        <begin position="189"/>
        <end position="204"/>
    </location>
</feature>
<dbReference type="Gene3D" id="3.20.20.450">
    <property type="entry name" value="EAL domain"/>
    <property type="match status" value="1"/>
</dbReference>
<dbReference type="Pfam" id="PF00990">
    <property type="entry name" value="GGDEF"/>
    <property type="match status" value="1"/>
</dbReference>
<dbReference type="InterPro" id="IPR052155">
    <property type="entry name" value="Biofilm_reg_signaling"/>
</dbReference>
<evidence type="ECO:0000259" key="3">
    <source>
        <dbReference type="PROSITE" id="PS50112"/>
    </source>
</evidence>
<evidence type="ECO:0000259" key="6">
    <source>
        <dbReference type="PROSITE" id="PS50887"/>
    </source>
</evidence>
<feature type="transmembrane region" description="Helical" evidence="2">
    <location>
        <begin position="26"/>
        <end position="46"/>
    </location>
</feature>
<dbReference type="GO" id="GO:0071111">
    <property type="term" value="F:cyclic-guanylate-specific phosphodiesterase activity"/>
    <property type="evidence" value="ECO:0007669"/>
    <property type="project" value="UniProtKB-EC"/>
</dbReference>
<dbReference type="SUPFAM" id="SSF141868">
    <property type="entry name" value="EAL domain-like"/>
    <property type="match status" value="1"/>
</dbReference>
<dbReference type="EMBL" id="CP000148">
    <property type="protein sequence ID" value="ABB32848.1"/>
    <property type="molecule type" value="Genomic_DNA"/>
</dbReference>
<dbReference type="Gene3D" id="3.30.450.20">
    <property type="entry name" value="PAS domain"/>
    <property type="match status" value="1"/>
</dbReference>
<evidence type="ECO:0000313" key="8">
    <source>
        <dbReference type="Proteomes" id="UP000007073"/>
    </source>
</evidence>
<dbReference type="PANTHER" id="PTHR44757:SF2">
    <property type="entry name" value="BIOFILM ARCHITECTURE MAINTENANCE PROTEIN MBAA"/>
    <property type="match status" value="1"/>
</dbReference>
<keyword evidence="8" id="KW-1185">Reference proteome</keyword>
<dbReference type="AlphaFoldDB" id="Q39SC6"/>
<feature type="domain" description="EAL" evidence="5">
    <location>
        <begin position="558"/>
        <end position="811"/>
    </location>
</feature>
<gene>
    <name evidence="7" type="ordered locus">Gmet_2629</name>
</gene>
<accession>Q39SC6</accession>
<dbReference type="CDD" id="cd00130">
    <property type="entry name" value="PAS"/>
    <property type="match status" value="1"/>
</dbReference>
<name>Q39SC6_GEOMG</name>
<evidence type="ECO:0000256" key="2">
    <source>
        <dbReference type="SAM" id="Phobius"/>
    </source>
</evidence>
<dbReference type="InterPro" id="IPR029787">
    <property type="entry name" value="Nucleotide_cyclase"/>
</dbReference>
<dbReference type="InterPro" id="IPR000700">
    <property type="entry name" value="PAS-assoc_C"/>
</dbReference>
<dbReference type="InterPro" id="IPR000160">
    <property type="entry name" value="GGDEF_dom"/>
</dbReference>
<feature type="domain" description="PAC" evidence="4">
    <location>
        <begin position="330"/>
        <end position="384"/>
    </location>
</feature>
<dbReference type="InterPro" id="IPR000014">
    <property type="entry name" value="PAS"/>
</dbReference>
<comment type="catalytic activity">
    <reaction evidence="1">
        <text>3',3'-c-di-GMP + H2O = 5'-phosphoguanylyl(3'-&gt;5')guanosine + H(+)</text>
        <dbReference type="Rhea" id="RHEA:24902"/>
        <dbReference type="ChEBI" id="CHEBI:15377"/>
        <dbReference type="ChEBI" id="CHEBI:15378"/>
        <dbReference type="ChEBI" id="CHEBI:58754"/>
        <dbReference type="ChEBI" id="CHEBI:58805"/>
        <dbReference type="EC" id="3.1.4.52"/>
    </reaction>
    <physiologicalReaction direction="left-to-right" evidence="1">
        <dbReference type="Rhea" id="RHEA:24903"/>
    </physiologicalReaction>
</comment>
<feature type="transmembrane region" description="Helical" evidence="2">
    <location>
        <begin position="127"/>
        <end position="147"/>
    </location>
</feature>
<dbReference type="GO" id="GO:0071732">
    <property type="term" value="P:cellular response to nitric oxide"/>
    <property type="evidence" value="ECO:0007669"/>
    <property type="project" value="UniProtKB-ARBA"/>
</dbReference>
<dbReference type="InterPro" id="IPR043128">
    <property type="entry name" value="Rev_trsase/Diguanyl_cyclase"/>
</dbReference>
<evidence type="ECO:0000259" key="4">
    <source>
        <dbReference type="PROSITE" id="PS50113"/>
    </source>
</evidence>
<feature type="domain" description="GGDEF" evidence="6">
    <location>
        <begin position="416"/>
        <end position="549"/>
    </location>
</feature>
<dbReference type="InterPro" id="IPR035965">
    <property type="entry name" value="PAS-like_dom_sf"/>
</dbReference>
<dbReference type="SUPFAM" id="SSF55073">
    <property type="entry name" value="Nucleotide cyclase"/>
    <property type="match status" value="1"/>
</dbReference>
<evidence type="ECO:0000256" key="1">
    <source>
        <dbReference type="ARBA" id="ARBA00051114"/>
    </source>
</evidence>
<dbReference type="PROSITE" id="PS50112">
    <property type="entry name" value="PAS"/>
    <property type="match status" value="1"/>
</dbReference>
<feature type="transmembrane region" description="Helical" evidence="2">
    <location>
        <begin position="159"/>
        <end position="177"/>
    </location>
</feature>
<keyword evidence="2" id="KW-1133">Transmembrane helix</keyword>
<dbReference type="SUPFAM" id="SSF55785">
    <property type="entry name" value="PYP-like sensor domain (PAS domain)"/>
    <property type="match status" value="1"/>
</dbReference>
<dbReference type="Pfam" id="PF00563">
    <property type="entry name" value="EAL"/>
    <property type="match status" value="1"/>
</dbReference>
<feature type="transmembrane region" description="Helical" evidence="2">
    <location>
        <begin position="58"/>
        <end position="79"/>
    </location>
</feature>
<organism evidence="7 8">
    <name type="scientific">Geobacter metallireducens (strain ATCC 53774 / DSM 7210 / GS-15)</name>
    <dbReference type="NCBI Taxonomy" id="269799"/>
    <lineage>
        <taxon>Bacteria</taxon>
        <taxon>Pseudomonadati</taxon>
        <taxon>Thermodesulfobacteriota</taxon>
        <taxon>Desulfuromonadia</taxon>
        <taxon>Geobacterales</taxon>
        <taxon>Geobacteraceae</taxon>
        <taxon>Geobacter</taxon>
    </lineage>
</organism>
<dbReference type="eggNOG" id="COG5001">
    <property type="taxonomic scope" value="Bacteria"/>
</dbReference>
<keyword evidence="2" id="KW-0472">Membrane</keyword>
<dbReference type="InterPro" id="IPR035919">
    <property type="entry name" value="EAL_sf"/>
</dbReference>
<dbReference type="Pfam" id="PF13426">
    <property type="entry name" value="PAS_9"/>
    <property type="match status" value="1"/>
</dbReference>
<dbReference type="PROSITE" id="PS50883">
    <property type="entry name" value="EAL"/>
    <property type="match status" value="1"/>
</dbReference>
<dbReference type="InterPro" id="IPR001633">
    <property type="entry name" value="EAL_dom"/>
</dbReference>
<dbReference type="CDD" id="cd01949">
    <property type="entry name" value="GGDEF"/>
    <property type="match status" value="1"/>
</dbReference>